<protein>
    <submittedName>
        <fullName evidence="1">Uncharacterized protein</fullName>
    </submittedName>
</protein>
<evidence type="ECO:0000313" key="2">
    <source>
        <dbReference type="Proteomes" id="UP001165541"/>
    </source>
</evidence>
<gene>
    <name evidence="1" type="ORF">M8A51_26195</name>
</gene>
<reference evidence="1" key="1">
    <citation type="submission" date="2022-05" db="EMBL/GenBank/DDBJ databases">
        <title>Schlegelella sp. nov., isolated from mangrove soil.</title>
        <authorList>
            <person name="Liu Y."/>
            <person name="Ge X."/>
            <person name="Liu W."/>
        </authorList>
    </citation>
    <scope>NUCLEOTIDE SEQUENCE</scope>
    <source>
        <strain evidence="1">S2-27</strain>
    </source>
</reference>
<evidence type="ECO:0000313" key="1">
    <source>
        <dbReference type="EMBL" id="MCM5683008.1"/>
    </source>
</evidence>
<name>A0ABT0YWK7_9BURK</name>
<sequence length="78" mass="7833">MRAIAELDSVVTLSVVSAQVLGESRDVVLPVGTFGAVVLVHAVGNAAAAFEVESHLGGLSYALATVPAEQIASAAQET</sequence>
<proteinExistence type="predicted"/>
<keyword evidence="2" id="KW-1185">Reference proteome</keyword>
<dbReference type="RefSeq" id="WP_251781565.1">
    <property type="nucleotide sequence ID" value="NZ_JAMKFE010000051.1"/>
</dbReference>
<comment type="caution">
    <text evidence="1">The sequence shown here is derived from an EMBL/GenBank/DDBJ whole genome shotgun (WGS) entry which is preliminary data.</text>
</comment>
<dbReference type="EMBL" id="JAMKFE010000051">
    <property type="protein sequence ID" value="MCM5683008.1"/>
    <property type="molecule type" value="Genomic_DNA"/>
</dbReference>
<accession>A0ABT0YWK7</accession>
<dbReference type="Proteomes" id="UP001165541">
    <property type="component" value="Unassembled WGS sequence"/>
</dbReference>
<organism evidence="1 2">
    <name type="scientific">Caldimonas mangrovi</name>
    <dbReference type="NCBI Taxonomy" id="2944811"/>
    <lineage>
        <taxon>Bacteria</taxon>
        <taxon>Pseudomonadati</taxon>
        <taxon>Pseudomonadota</taxon>
        <taxon>Betaproteobacteria</taxon>
        <taxon>Burkholderiales</taxon>
        <taxon>Sphaerotilaceae</taxon>
        <taxon>Caldimonas</taxon>
    </lineage>
</organism>